<evidence type="ECO:0000313" key="2">
    <source>
        <dbReference type="Proteomes" id="UP000204087"/>
    </source>
</evidence>
<dbReference type="EMBL" id="KX278418">
    <property type="protein sequence ID" value="ANT45306.1"/>
    <property type="molecule type" value="Genomic_DNA"/>
</dbReference>
<name>A0A1B1PEA2_9CAUD</name>
<sequence>MLQLINKLFLKAHTRAKNELDSKAASLEKERQHTLGVIDDLRFQLEIAEVHEQALIVRRQGVLEAAAAYDYKVHKLTNILK</sequence>
<keyword evidence="2" id="KW-1185">Reference proteome</keyword>
<reference evidence="1" key="1">
    <citation type="submission" date="2016-05" db="EMBL/GenBank/DDBJ databases">
        <authorList>
            <person name="Shneider M.M."/>
            <person name="Kabanova A.P."/>
            <person name="Vo T.N.H."/>
            <person name="Samarov N.I."/>
            <person name="Miroshnikov K.K."/>
            <person name="Korzhenkov A.A."/>
            <person name="Karandashov V.E."/>
            <person name="Toschakov S.V."/>
            <person name="Ignatov A.N."/>
            <person name="Miroshnikov K.A."/>
        </authorList>
    </citation>
    <scope>NUCLEOTIDE SEQUENCE [LARGE SCALE GENOMIC DNA]</scope>
</reference>
<dbReference type="KEGG" id="vg:29066076"/>
<gene>
    <name evidence="1" type="ORF">PP16_gp06</name>
</gene>
<evidence type="ECO:0000313" key="1">
    <source>
        <dbReference type="EMBL" id="ANT45306.1"/>
    </source>
</evidence>
<accession>A0A1B1PEA2</accession>
<dbReference type="GeneID" id="29066076"/>
<protein>
    <submittedName>
        <fullName evidence="1">Uncharacterized protein</fullName>
    </submittedName>
</protein>
<dbReference type="RefSeq" id="YP_009286777.1">
    <property type="nucleotide sequence ID" value="NC_031068.2"/>
</dbReference>
<dbReference type="Proteomes" id="UP000204087">
    <property type="component" value="Segment"/>
</dbReference>
<proteinExistence type="predicted"/>
<organism evidence="1 2">
    <name type="scientific">Pectobacterium phage PP16</name>
    <dbReference type="NCBI Taxonomy" id="1873958"/>
    <lineage>
        <taxon>Viruses</taxon>
        <taxon>Duplodnaviria</taxon>
        <taxon>Heunggongvirae</taxon>
        <taxon>Uroviricota</taxon>
        <taxon>Caudoviricetes</taxon>
        <taxon>Autographivirales</taxon>
        <taxon>Autoscriptoviridae</taxon>
        <taxon>Corkvirinae</taxon>
        <taxon>Kotilavirus</taxon>
        <taxon>Kotilavirus PP16</taxon>
    </lineage>
</organism>